<dbReference type="Gene3D" id="3.40.30.10">
    <property type="entry name" value="Glutaredoxin"/>
    <property type="match status" value="1"/>
</dbReference>
<dbReference type="RefSeq" id="WP_263051000.1">
    <property type="nucleotide sequence ID" value="NZ_CP106735.1"/>
</dbReference>
<organism evidence="1 2">
    <name type="scientific">Reichenbachiella carrageenanivorans</name>
    <dbReference type="NCBI Taxonomy" id="2979869"/>
    <lineage>
        <taxon>Bacteria</taxon>
        <taxon>Pseudomonadati</taxon>
        <taxon>Bacteroidota</taxon>
        <taxon>Cytophagia</taxon>
        <taxon>Cytophagales</taxon>
        <taxon>Reichenbachiellaceae</taxon>
        <taxon>Reichenbachiella</taxon>
    </lineage>
</organism>
<evidence type="ECO:0000313" key="2">
    <source>
        <dbReference type="Proteomes" id="UP001062165"/>
    </source>
</evidence>
<dbReference type="Proteomes" id="UP001062165">
    <property type="component" value="Chromosome"/>
</dbReference>
<reference evidence="1" key="1">
    <citation type="submission" date="2022-10" db="EMBL/GenBank/DDBJ databases">
        <title>Comparative genomics and taxonomic characterization of three novel marine species of genus Reichenbachiella exhibiting antioxidant and polysaccharide degradation activities.</title>
        <authorList>
            <person name="Muhammad N."/>
            <person name="Lee Y.-J."/>
            <person name="Ko J."/>
            <person name="Kim S.-G."/>
        </authorList>
    </citation>
    <scope>NUCLEOTIDE SEQUENCE</scope>
    <source>
        <strain evidence="1">Wsw4-B4</strain>
    </source>
</reference>
<sequence>MKNYQEDFDFYIIDQDSNHTIDLPHYIKTIKDPQGELFNYFRVMSTPHAMLIETDGTVFFSGNYNNKNGLCGPTDIQWSAPAIALKFLYNQSDPPIFPAYQLLPTGCELSKL</sequence>
<dbReference type="InterPro" id="IPR036249">
    <property type="entry name" value="Thioredoxin-like_sf"/>
</dbReference>
<evidence type="ECO:0000313" key="1">
    <source>
        <dbReference type="EMBL" id="UXX79257.1"/>
    </source>
</evidence>
<keyword evidence="2" id="KW-1185">Reference proteome</keyword>
<name>A0ABY6CZC0_9BACT</name>
<dbReference type="SUPFAM" id="SSF52833">
    <property type="entry name" value="Thioredoxin-like"/>
    <property type="match status" value="1"/>
</dbReference>
<accession>A0ABY6CZC0</accession>
<protein>
    <submittedName>
        <fullName evidence="1">Uncharacterized protein</fullName>
    </submittedName>
</protein>
<dbReference type="EMBL" id="CP106735">
    <property type="protein sequence ID" value="UXX79257.1"/>
    <property type="molecule type" value="Genomic_DNA"/>
</dbReference>
<gene>
    <name evidence="1" type="ORF">N7E81_18035</name>
</gene>
<proteinExistence type="predicted"/>